<proteinExistence type="predicted"/>
<keyword evidence="2" id="KW-1185">Reference proteome</keyword>
<name>A0A9P6A9V0_PLEER</name>
<evidence type="ECO:0000313" key="2">
    <source>
        <dbReference type="Proteomes" id="UP000807025"/>
    </source>
</evidence>
<gene>
    <name evidence="1" type="ORF">BDN71DRAFT_24534</name>
</gene>
<reference evidence="1" key="1">
    <citation type="submission" date="2020-11" db="EMBL/GenBank/DDBJ databases">
        <authorList>
            <consortium name="DOE Joint Genome Institute"/>
            <person name="Ahrendt S."/>
            <person name="Riley R."/>
            <person name="Andreopoulos W."/>
            <person name="Labutti K."/>
            <person name="Pangilinan J."/>
            <person name="Ruiz-Duenas F.J."/>
            <person name="Barrasa J.M."/>
            <person name="Sanchez-Garcia M."/>
            <person name="Camarero S."/>
            <person name="Miyauchi S."/>
            <person name="Serrano A."/>
            <person name="Linde D."/>
            <person name="Babiker R."/>
            <person name="Drula E."/>
            <person name="Ayuso-Fernandez I."/>
            <person name="Pacheco R."/>
            <person name="Padilla G."/>
            <person name="Ferreira P."/>
            <person name="Barriuso J."/>
            <person name="Kellner H."/>
            <person name="Castanera R."/>
            <person name="Alfaro M."/>
            <person name="Ramirez L."/>
            <person name="Pisabarro A.G."/>
            <person name="Kuo A."/>
            <person name="Tritt A."/>
            <person name="Lipzen A."/>
            <person name="He G."/>
            <person name="Yan M."/>
            <person name="Ng V."/>
            <person name="Cullen D."/>
            <person name="Martin F."/>
            <person name="Rosso M.-N."/>
            <person name="Henrissat B."/>
            <person name="Hibbett D."/>
            <person name="Martinez A.T."/>
            <person name="Grigoriev I.V."/>
        </authorList>
    </citation>
    <scope>NUCLEOTIDE SEQUENCE</scope>
    <source>
        <strain evidence="1">ATCC 90797</strain>
    </source>
</reference>
<protein>
    <submittedName>
        <fullName evidence="1">Uncharacterized protein</fullName>
    </submittedName>
</protein>
<evidence type="ECO:0000313" key="1">
    <source>
        <dbReference type="EMBL" id="KAF9502279.1"/>
    </source>
</evidence>
<comment type="caution">
    <text evidence="1">The sequence shown here is derived from an EMBL/GenBank/DDBJ whole genome shotgun (WGS) entry which is preliminary data.</text>
</comment>
<organism evidence="1 2">
    <name type="scientific">Pleurotus eryngii</name>
    <name type="common">Boletus of the steppes</name>
    <dbReference type="NCBI Taxonomy" id="5323"/>
    <lineage>
        <taxon>Eukaryota</taxon>
        <taxon>Fungi</taxon>
        <taxon>Dikarya</taxon>
        <taxon>Basidiomycota</taxon>
        <taxon>Agaricomycotina</taxon>
        <taxon>Agaricomycetes</taxon>
        <taxon>Agaricomycetidae</taxon>
        <taxon>Agaricales</taxon>
        <taxon>Pleurotineae</taxon>
        <taxon>Pleurotaceae</taxon>
        <taxon>Pleurotus</taxon>
    </lineage>
</organism>
<dbReference type="AlphaFoldDB" id="A0A9P6A9V0"/>
<dbReference type="EMBL" id="MU154521">
    <property type="protein sequence ID" value="KAF9502279.1"/>
    <property type="molecule type" value="Genomic_DNA"/>
</dbReference>
<sequence length="118" mass="13193">MRARIPMSTERGIHLLPPHEMLSTTLRPISPPGTDIHTGFAWLGHGAMISRTRASEFLQLMNEYSTDEQLKMADNYYTILANRIPEVWFDQGIPLGGGEAFTVGSEGDERNESYIVSP</sequence>
<dbReference type="Proteomes" id="UP000807025">
    <property type="component" value="Unassembled WGS sequence"/>
</dbReference>
<dbReference type="OrthoDB" id="1684102at2759"/>
<accession>A0A9P6A9V0</accession>